<evidence type="ECO:0000313" key="2">
    <source>
        <dbReference type="EMBL" id="CAK56307.1"/>
    </source>
</evidence>
<reference evidence="2 3" key="1">
    <citation type="journal article" date="2006" name="Nature">
        <title>Global trends of whole-genome duplications revealed by the ciliate Paramecium tetraurelia.</title>
        <authorList>
            <consortium name="Genoscope"/>
            <person name="Aury J.-M."/>
            <person name="Jaillon O."/>
            <person name="Duret L."/>
            <person name="Noel B."/>
            <person name="Jubin C."/>
            <person name="Porcel B.M."/>
            <person name="Segurens B."/>
            <person name="Daubin V."/>
            <person name="Anthouard V."/>
            <person name="Aiach N."/>
            <person name="Arnaiz O."/>
            <person name="Billaut A."/>
            <person name="Beisson J."/>
            <person name="Blanc I."/>
            <person name="Bouhouche K."/>
            <person name="Camara F."/>
            <person name="Duharcourt S."/>
            <person name="Guigo R."/>
            <person name="Gogendeau D."/>
            <person name="Katinka M."/>
            <person name="Keller A.-M."/>
            <person name="Kissmehl R."/>
            <person name="Klotz C."/>
            <person name="Koll F."/>
            <person name="Le Moue A."/>
            <person name="Lepere C."/>
            <person name="Malinsky S."/>
            <person name="Nowacki M."/>
            <person name="Nowak J.K."/>
            <person name="Plattner H."/>
            <person name="Poulain J."/>
            <person name="Ruiz F."/>
            <person name="Serrano V."/>
            <person name="Zagulski M."/>
            <person name="Dessen P."/>
            <person name="Betermier M."/>
            <person name="Weissenbach J."/>
            <person name="Scarpelli C."/>
            <person name="Schachter V."/>
            <person name="Sperling L."/>
            <person name="Meyer E."/>
            <person name="Cohen J."/>
            <person name="Wincker P."/>
        </authorList>
    </citation>
    <scope>NUCLEOTIDE SEQUENCE [LARGE SCALE GENOMIC DNA]</scope>
    <source>
        <strain evidence="2 3">Stock d4-2</strain>
    </source>
</reference>
<dbReference type="OrthoDB" id="292008at2759"/>
<keyword evidence="1" id="KW-0472">Membrane</keyword>
<keyword evidence="3" id="KW-1185">Reference proteome</keyword>
<keyword evidence="1" id="KW-0812">Transmembrane</keyword>
<feature type="transmembrane region" description="Helical" evidence="1">
    <location>
        <begin position="505"/>
        <end position="526"/>
    </location>
</feature>
<dbReference type="RefSeq" id="XP_001423705.1">
    <property type="nucleotide sequence ID" value="XM_001423668.2"/>
</dbReference>
<dbReference type="Proteomes" id="UP000000600">
    <property type="component" value="Unassembled WGS sequence"/>
</dbReference>
<dbReference type="KEGG" id="ptm:GSPATT00004401001"/>
<gene>
    <name evidence="2" type="ORF">GSPATT00004401001</name>
</gene>
<name>A0BCP0_PARTE</name>
<dbReference type="OMA" id="SKCENHT"/>
<evidence type="ECO:0008006" key="4">
    <source>
        <dbReference type="Google" id="ProtNLM"/>
    </source>
</evidence>
<evidence type="ECO:0000256" key="1">
    <source>
        <dbReference type="SAM" id="Phobius"/>
    </source>
</evidence>
<evidence type="ECO:0000313" key="3">
    <source>
        <dbReference type="Proteomes" id="UP000000600"/>
    </source>
</evidence>
<protein>
    <recommendedName>
        <fullName evidence="4">Transmembrane protein</fullName>
    </recommendedName>
</protein>
<dbReference type="InParanoid" id="A0BCP0"/>
<keyword evidence="1" id="KW-1133">Transmembrane helix</keyword>
<dbReference type="AlphaFoldDB" id="A0BCP0"/>
<dbReference type="GeneID" id="5009489"/>
<dbReference type="EMBL" id="CT867986">
    <property type="protein sequence ID" value="CAK56307.1"/>
    <property type="molecule type" value="Genomic_DNA"/>
</dbReference>
<proteinExistence type="predicted"/>
<dbReference type="eggNOG" id="ENOG502T14K">
    <property type="taxonomic scope" value="Eukaryota"/>
</dbReference>
<organism evidence="2 3">
    <name type="scientific">Paramecium tetraurelia</name>
    <dbReference type="NCBI Taxonomy" id="5888"/>
    <lineage>
        <taxon>Eukaryota</taxon>
        <taxon>Sar</taxon>
        <taxon>Alveolata</taxon>
        <taxon>Ciliophora</taxon>
        <taxon>Intramacronucleata</taxon>
        <taxon>Oligohymenophorea</taxon>
        <taxon>Peniculida</taxon>
        <taxon>Parameciidae</taxon>
        <taxon>Paramecium</taxon>
    </lineage>
</organism>
<sequence length="561" mass="64879">MYIIQIGLIASFLIGNSLQTNRIRSHPNYTYSVNEELLSFKFATSEAHVKLLRFKINPTIYDIDVFRNDGDTLGEQIETPFLSLDNQYLDEQQLDNDCVGLPKHPKLNEILSVNLLDNTLDIYYTDILSLPQVEKIFLLTDELELRQAILKYNQTQQPQWKVEVKNTSFSLKTQYQQQINYTNAYFACFNNNQDQCLILSNYGGIWLDKNSEIEQPILTAEPVVKESKDLNKVSVFEQYLALANGNAGADLYRYQDNKLQYLLRISSKDLNQTSINIISLKLTKNRLSILDEHTGLYIFDIIDSQVSLLLSLPYQRCVAFDHSDNTYLLVAETPNNIEYMMEIFILPLTKEYYINRIYVDDFSFRDIQIDDDYAIIIGEDVHLVIRHSIFNGFMKNNTDLVKTFFEDELIRFEYLELNQTIQTQYVETSYYIGLSKGSLHIWRFNDFNPVVICRFQYGTTQNYTIRANSSKCENHTNQDLFEQCQITQQIVIQASGPLLESDSNYLIIGVCVSAAIIILVILGLLCRKGRALAKKIQELKKQAEELKKYGALEAEQQSMGH</sequence>
<accession>A0BCP0</accession>
<dbReference type="HOGENOM" id="CLU_486148_0_0_1"/>